<dbReference type="Proteomes" id="UP000717696">
    <property type="component" value="Unassembled WGS sequence"/>
</dbReference>
<reference evidence="2" key="1">
    <citation type="journal article" date="2021" name="Nat. Commun.">
        <title>Genetic determinants of endophytism in the Arabidopsis root mycobiome.</title>
        <authorList>
            <person name="Mesny F."/>
            <person name="Miyauchi S."/>
            <person name="Thiergart T."/>
            <person name="Pickel B."/>
            <person name="Atanasova L."/>
            <person name="Karlsson M."/>
            <person name="Huettel B."/>
            <person name="Barry K.W."/>
            <person name="Haridas S."/>
            <person name="Chen C."/>
            <person name="Bauer D."/>
            <person name="Andreopoulos W."/>
            <person name="Pangilinan J."/>
            <person name="LaButti K."/>
            <person name="Riley R."/>
            <person name="Lipzen A."/>
            <person name="Clum A."/>
            <person name="Drula E."/>
            <person name="Henrissat B."/>
            <person name="Kohler A."/>
            <person name="Grigoriev I.V."/>
            <person name="Martin F.M."/>
            <person name="Hacquard S."/>
        </authorList>
    </citation>
    <scope>NUCLEOTIDE SEQUENCE</scope>
    <source>
        <strain evidence="2">MPI-CAGE-AT-0021</strain>
    </source>
</reference>
<name>A0A9P9F4Z3_9HYPO</name>
<gene>
    <name evidence="2" type="ORF">B0J13DRAFT_229788</name>
</gene>
<accession>A0A9P9F4Z3</accession>
<protein>
    <submittedName>
        <fullName evidence="2">Uncharacterized protein</fullName>
    </submittedName>
</protein>
<evidence type="ECO:0000313" key="3">
    <source>
        <dbReference type="Proteomes" id="UP000717696"/>
    </source>
</evidence>
<feature type="region of interest" description="Disordered" evidence="1">
    <location>
        <begin position="111"/>
        <end position="133"/>
    </location>
</feature>
<dbReference type="EMBL" id="JAGMUU010000004">
    <property type="protein sequence ID" value="KAH7155603.1"/>
    <property type="molecule type" value="Genomic_DNA"/>
</dbReference>
<evidence type="ECO:0000313" key="2">
    <source>
        <dbReference type="EMBL" id="KAH7155603.1"/>
    </source>
</evidence>
<evidence type="ECO:0000256" key="1">
    <source>
        <dbReference type="SAM" id="MobiDB-lite"/>
    </source>
</evidence>
<proteinExistence type="predicted"/>
<dbReference type="AlphaFoldDB" id="A0A9P9F4Z3"/>
<feature type="compositionally biased region" description="Basic and acidic residues" evidence="1">
    <location>
        <begin position="115"/>
        <end position="125"/>
    </location>
</feature>
<keyword evidence="3" id="KW-1185">Reference proteome</keyword>
<sequence length="215" mass="23753">MYELPRREHLDLVTVGSEDAVVMPLALTEVMETRIILRSLIRESCRLKYHHTQGAAVFTKMISSNQRRHDFLLFDLGAERLDVLVGSRRTMHCLNRKTHRPISVEIPTTCSSKQPCKESSGHDTSSEQARQHKPGVRKLPLVGVCAGEAGNGQLSCAAFIFVVPIVVSSFQCEISRPSVRGYADMIVLCKGTAGSSRLATEHKRTLGPRSVGTLE</sequence>
<comment type="caution">
    <text evidence="2">The sequence shown here is derived from an EMBL/GenBank/DDBJ whole genome shotgun (WGS) entry which is preliminary data.</text>
</comment>
<organism evidence="2 3">
    <name type="scientific">Dactylonectria estremocensis</name>
    <dbReference type="NCBI Taxonomy" id="1079267"/>
    <lineage>
        <taxon>Eukaryota</taxon>
        <taxon>Fungi</taxon>
        <taxon>Dikarya</taxon>
        <taxon>Ascomycota</taxon>
        <taxon>Pezizomycotina</taxon>
        <taxon>Sordariomycetes</taxon>
        <taxon>Hypocreomycetidae</taxon>
        <taxon>Hypocreales</taxon>
        <taxon>Nectriaceae</taxon>
        <taxon>Dactylonectria</taxon>
    </lineage>
</organism>